<sequence>MDERAPASWSDELAASGWEAVASALAARERSEPDQVRRAIEDLVRAGSVEAARAIQAYRERSGVKRLRQLAGQSLGVLAARGVRLQTEGPGRAERVSPESHALVSLYDGRGLRVVVLAVHPPGRGMALLWAALDDGGALAWTRLEEGATKKEFLRLHEAPEHRPFERLRAVPLEYGRFLVHRGAERTGALPSAEARKAAADVASFVLPPARRFERPILWEQAPGVLEQARERLDELLSYEALEQLPEVWTWVPGGQVGPEVALVRAVEEGRLALAAGAGWVEQVARRGAGRLYGETPARERYAERFFELAYALWVAQRKHDALAAAAAGLALEDPGRSPGDVGLLRMLVEAAIAGELDRARAEEGRRGVAGEPGRPAGREARRRVKPGPEARSPAMLWTPFSPAGQAAPGDEDDQESSPASGGSEASGIPLSPAWERRGRIIVPRGG</sequence>
<gene>
    <name evidence="2" type="ORF">U7230_02595</name>
</gene>
<evidence type="ECO:0000256" key="1">
    <source>
        <dbReference type="SAM" id="MobiDB-lite"/>
    </source>
</evidence>
<keyword evidence="3" id="KW-1185">Reference proteome</keyword>
<reference evidence="2 3" key="1">
    <citation type="journal article" date="2024" name="Front. Microbiol.">
        <title>Novel thermophilic genera Geochorda gen. nov. and Carboxydochorda gen. nov. from the deep terrestrial subsurface reveal the ecophysiological diversity in the class Limnochordia.</title>
        <authorList>
            <person name="Karnachuk O.V."/>
            <person name="Lukina A.P."/>
            <person name="Avakyan M.R."/>
            <person name="Kadnikov V.V."/>
            <person name="Begmatov S."/>
            <person name="Beletsky A.V."/>
            <person name="Vlasova K.G."/>
            <person name="Novikov A.A."/>
            <person name="Shcherbakova V.A."/>
            <person name="Mardanov A.V."/>
            <person name="Ravin N.V."/>
        </authorList>
    </citation>
    <scope>NUCLEOTIDE SEQUENCE [LARGE SCALE GENOMIC DNA]</scope>
    <source>
        <strain evidence="2 3">L945</strain>
    </source>
</reference>
<organism evidence="2 3">
    <name type="scientific">Carboxydichorda subterranea</name>
    <dbReference type="NCBI Taxonomy" id="3109565"/>
    <lineage>
        <taxon>Bacteria</taxon>
        <taxon>Bacillati</taxon>
        <taxon>Bacillota</taxon>
        <taxon>Limnochordia</taxon>
        <taxon>Limnochordales</taxon>
        <taxon>Geochordaceae</taxon>
        <taxon>Carboxydichorda</taxon>
    </lineage>
</organism>
<evidence type="ECO:0000313" key="2">
    <source>
        <dbReference type="EMBL" id="WRP17920.1"/>
    </source>
</evidence>
<dbReference type="RefSeq" id="WP_324717191.1">
    <property type="nucleotide sequence ID" value="NZ_CP141615.1"/>
</dbReference>
<proteinExistence type="predicted"/>
<feature type="region of interest" description="Disordered" evidence="1">
    <location>
        <begin position="360"/>
        <end position="447"/>
    </location>
</feature>
<evidence type="ECO:0000313" key="3">
    <source>
        <dbReference type="Proteomes" id="UP001332192"/>
    </source>
</evidence>
<accession>A0ABZ1BYJ7</accession>
<feature type="compositionally biased region" description="Basic and acidic residues" evidence="1">
    <location>
        <begin position="360"/>
        <end position="369"/>
    </location>
</feature>
<name>A0ABZ1BYJ7_9FIRM</name>
<protein>
    <submittedName>
        <fullName evidence="2">Uncharacterized protein</fullName>
    </submittedName>
</protein>
<feature type="compositionally biased region" description="Low complexity" evidence="1">
    <location>
        <begin position="417"/>
        <end position="428"/>
    </location>
</feature>
<dbReference type="EMBL" id="CP141615">
    <property type="protein sequence ID" value="WRP17920.1"/>
    <property type="molecule type" value="Genomic_DNA"/>
</dbReference>
<dbReference type="Proteomes" id="UP001332192">
    <property type="component" value="Chromosome"/>
</dbReference>